<keyword evidence="1" id="KW-0732">Signal</keyword>
<dbReference type="RefSeq" id="WP_123358077.1">
    <property type="nucleotide sequence ID" value="NZ_MOBM01000012.1"/>
</dbReference>
<sequence length="166" mass="18339">MNKQCVVVVLMAITGLMSTLGWAAREEHTFEVSLTVPSRAFYIIPTEPGWIHRPQKLAWDYPTSSLGSLRKNFDVRHDTSAIEARLESAPYLSNGRPDDDIVLRVRFNGVELSSEPSPREVVSRAEASAGKRVLLEIEPVKPVGGYRAGEYAGNVMVLFNARAPGE</sequence>
<evidence type="ECO:0000313" key="2">
    <source>
        <dbReference type="EMBL" id="RON16931.1"/>
    </source>
</evidence>
<feature type="signal peptide" evidence="1">
    <location>
        <begin position="1"/>
        <end position="23"/>
    </location>
</feature>
<accession>A0A423HUM5</accession>
<dbReference type="Pfam" id="PF04449">
    <property type="entry name" value="Fimbrial_CS1"/>
    <property type="match status" value="1"/>
</dbReference>
<dbReference type="EMBL" id="MOBM01000012">
    <property type="protein sequence ID" value="RON16931.1"/>
    <property type="molecule type" value="Genomic_DNA"/>
</dbReference>
<evidence type="ECO:0000313" key="3">
    <source>
        <dbReference type="Proteomes" id="UP000284002"/>
    </source>
</evidence>
<gene>
    <name evidence="2" type="ORF">BK662_10540</name>
</gene>
<dbReference type="Proteomes" id="UP000284002">
    <property type="component" value="Unassembled WGS sequence"/>
</dbReference>
<organism evidence="2 3">
    <name type="scientific">Pseudomonas frederiksbergensis</name>
    <dbReference type="NCBI Taxonomy" id="104087"/>
    <lineage>
        <taxon>Bacteria</taxon>
        <taxon>Pseudomonadati</taxon>
        <taxon>Pseudomonadota</taxon>
        <taxon>Gammaproteobacteria</taxon>
        <taxon>Pseudomonadales</taxon>
        <taxon>Pseudomonadaceae</taxon>
        <taxon>Pseudomonas</taxon>
    </lineage>
</organism>
<dbReference type="Gene3D" id="2.60.40.2040">
    <property type="entry name" value="CFA/I fimbrial subunit E, pilin domain"/>
    <property type="match status" value="1"/>
</dbReference>
<name>A0A423HUM5_9PSED</name>
<evidence type="ECO:0000256" key="1">
    <source>
        <dbReference type="SAM" id="SignalP"/>
    </source>
</evidence>
<feature type="chain" id="PRO_5019493009" evidence="1">
    <location>
        <begin position="24"/>
        <end position="166"/>
    </location>
</feature>
<dbReference type="AlphaFoldDB" id="A0A423HUM5"/>
<comment type="caution">
    <text evidence="2">The sequence shown here is derived from an EMBL/GenBank/DDBJ whole genome shotgun (WGS) entry which is preliminary data.</text>
</comment>
<dbReference type="InterPro" id="IPR007540">
    <property type="entry name" value="Fimbrial_CS1-type"/>
</dbReference>
<dbReference type="GO" id="GO:0009289">
    <property type="term" value="C:pilus"/>
    <property type="evidence" value="ECO:0007669"/>
    <property type="project" value="InterPro"/>
</dbReference>
<reference evidence="2 3" key="1">
    <citation type="submission" date="2016-10" db="EMBL/GenBank/DDBJ databases">
        <title>Comparative genome analysis of multiple Pseudomonas spp. focuses on biocontrol and plant growth promoting traits.</title>
        <authorList>
            <person name="Tao X.-Y."/>
            <person name="Taylor C.G."/>
        </authorList>
    </citation>
    <scope>NUCLEOTIDE SEQUENCE [LARGE SCALE GENOMIC DNA]</scope>
    <source>
        <strain evidence="2 3">36C6</strain>
    </source>
</reference>
<proteinExistence type="predicted"/>
<protein>
    <submittedName>
        <fullName evidence="2">Fimbrial assembly protein</fullName>
    </submittedName>
</protein>